<dbReference type="Proteomes" id="UP000198521">
    <property type="component" value="Unassembled WGS sequence"/>
</dbReference>
<dbReference type="OrthoDB" id="1160770at2"/>
<dbReference type="STRING" id="1038014.SAMN04487910_3101"/>
<dbReference type="RefSeq" id="WP_091410126.1">
    <property type="nucleotide sequence ID" value="NZ_FOAB01000005.1"/>
</dbReference>
<sequence>MLKNLKSLFIVDDSEEENKETSESTEKVDVNSDKKPAASAASIPPPLPNNPVSSSSEGMLDTKIVEKLLQAIEKNNLEGFDYLEYKKSLKALEKMPMDEATKYRSAFATASTMGVTLDKLLQTTNFYVGVLDKENEQFIGAFKNQFDSKVSGREREIAQFESIIKEKSEQIKKLTEEIAKHQQQIGDLKAKVEESNSKINKTQNDFKVSYSHLKAQFEEDIVKMQKYLK</sequence>
<proteinExistence type="predicted"/>
<protein>
    <submittedName>
        <fullName evidence="3">Uncharacterized protein</fullName>
    </submittedName>
</protein>
<organism evidence="3 4">
    <name type="scientific">Aquimarina amphilecti</name>
    <dbReference type="NCBI Taxonomy" id="1038014"/>
    <lineage>
        <taxon>Bacteria</taxon>
        <taxon>Pseudomonadati</taxon>
        <taxon>Bacteroidota</taxon>
        <taxon>Flavobacteriia</taxon>
        <taxon>Flavobacteriales</taxon>
        <taxon>Flavobacteriaceae</taxon>
        <taxon>Aquimarina</taxon>
    </lineage>
</organism>
<keyword evidence="1" id="KW-0175">Coiled coil</keyword>
<feature type="coiled-coil region" evidence="1">
    <location>
        <begin position="157"/>
        <end position="205"/>
    </location>
</feature>
<dbReference type="Gene3D" id="1.10.287.1490">
    <property type="match status" value="1"/>
</dbReference>
<keyword evidence="4" id="KW-1185">Reference proteome</keyword>
<feature type="compositionally biased region" description="Basic and acidic residues" evidence="2">
    <location>
        <begin position="19"/>
        <end position="36"/>
    </location>
</feature>
<name>A0A1H7SCE7_AQUAM</name>
<accession>A0A1H7SCE7</accession>
<dbReference type="EMBL" id="FOAB01000005">
    <property type="protein sequence ID" value="SEL70048.1"/>
    <property type="molecule type" value="Genomic_DNA"/>
</dbReference>
<evidence type="ECO:0000313" key="4">
    <source>
        <dbReference type="Proteomes" id="UP000198521"/>
    </source>
</evidence>
<evidence type="ECO:0000256" key="2">
    <source>
        <dbReference type="SAM" id="MobiDB-lite"/>
    </source>
</evidence>
<dbReference type="AlphaFoldDB" id="A0A1H7SCE7"/>
<feature type="region of interest" description="Disordered" evidence="2">
    <location>
        <begin position="1"/>
        <end position="57"/>
    </location>
</feature>
<evidence type="ECO:0000256" key="1">
    <source>
        <dbReference type="SAM" id="Coils"/>
    </source>
</evidence>
<reference evidence="3 4" key="1">
    <citation type="submission" date="2016-10" db="EMBL/GenBank/DDBJ databases">
        <authorList>
            <person name="de Groot N.N."/>
        </authorList>
    </citation>
    <scope>NUCLEOTIDE SEQUENCE [LARGE SCALE GENOMIC DNA]</scope>
    <source>
        <strain evidence="3 4">DSM 25232</strain>
    </source>
</reference>
<evidence type="ECO:0000313" key="3">
    <source>
        <dbReference type="EMBL" id="SEL70048.1"/>
    </source>
</evidence>
<gene>
    <name evidence="3" type="ORF">SAMN04487910_3101</name>
</gene>